<dbReference type="Proteomes" id="UP001148838">
    <property type="component" value="Unassembled WGS sequence"/>
</dbReference>
<keyword evidence="3" id="KW-1185">Reference proteome</keyword>
<organism evidence="2 3">
    <name type="scientific">Periplaneta americana</name>
    <name type="common">American cockroach</name>
    <name type="synonym">Blatta americana</name>
    <dbReference type="NCBI Taxonomy" id="6978"/>
    <lineage>
        <taxon>Eukaryota</taxon>
        <taxon>Metazoa</taxon>
        <taxon>Ecdysozoa</taxon>
        <taxon>Arthropoda</taxon>
        <taxon>Hexapoda</taxon>
        <taxon>Insecta</taxon>
        <taxon>Pterygota</taxon>
        <taxon>Neoptera</taxon>
        <taxon>Polyneoptera</taxon>
        <taxon>Dictyoptera</taxon>
        <taxon>Blattodea</taxon>
        <taxon>Blattoidea</taxon>
        <taxon>Blattidae</taxon>
        <taxon>Blattinae</taxon>
        <taxon>Periplaneta</taxon>
    </lineage>
</organism>
<evidence type="ECO:0000256" key="1">
    <source>
        <dbReference type="SAM" id="MobiDB-lite"/>
    </source>
</evidence>
<comment type="caution">
    <text evidence="2">The sequence shown here is derived from an EMBL/GenBank/DDBJ whole genome shotgun (WGS) entry which is preliminary data.</text>
</comment>
<dbReference type="EMBL" id="JAJSOF020000017">
    <property type="protein sequence ID" value="KAJ4440211.1"/>
    <property type="molecule type" value="Genomic_DNA"/>
</dbReference>
<accession>A0ABQ8T2B0</accession>
<evidence type="ECO:0008006" key="4">
    <source>
        <dbReference type="Google" id="ProtNLM"/>
    </source>
</evidence>
<feature type="region of interest" description="Disordered" evidence="1">
    <location>
        <begin position="1"/>
        <end position="20"/>
    </location>
</feature>
<protein>
    <recommendedName>
        <fullName evidence="4">Per a allergen</fullName>
    </recommendedName>
</protein>
<gene>
    <name evidence="2" type="ORF">ANN_08350</name>
</gene>
<proteinExistence type="predicted"/>
<evidence type="ECO:0000313" key="3">
    <source>
        <dbReference type="Proteomes" id="UP001148838"/>
    </source>
</evidence>
<name>A0ABQ8T2B0_PERAM</name>
<sequence>MEGLCESGNEPTGSLKGISNTPEDMVLLKGNFSIYFLDDQHLYDLLNFSPLWAQTDQSAAGLTSTCRIRDLHDCFGEQMEAVDNVFILARVTLTK</sequence>
<reference evidence="2 3" key="1">
    <citation type="journal article" date="2022" name="Allergy">
        <title>Genome assembly and annotation of Periplaneta americana reveal a comprehensive cockroach allergen profile.</title>
        <authorList>
            <person name="Wang L."/>
            <person name="Xiong Q."/>
            <person name="Saelim N."/>
            <person name="Wang L."/>
            <person name="Nong W."/>
            <person name="Wan A.T."/>
            <person name="Shi M."/>
            <person name="Liu X."/>
            <person name="Cao Q."/>
            <person name="Hui J.H.L."/>
            <person name="Sookrung N."/>
            <person name="Leung T.F."/>
            <person name="Tungtrongchitr A."/>
            <person name="Tsui S.K.W."/>
        </authorList>
    </citation>
    <scope>NUCLEOTIDE SEQUENCE [LARGE SCALE GENOMIC DNA]</scope>
    <source>
        <strain evidence="2">PWHHKU_190912</strain>
    </source>
</reference>
<feature type="non-terminal residue" evidence="2">
    <location>
        <position position="95"/>
    </location>
</feature>
<feature type="compositionally biased region" description="Polar residues" evidence="1">
    <location>
        <begin position="9"/>
        <end position="20"/>
    </location>
</feature>
<evidence type="ECO:0000313" key="2">
    <source>
        <dbReference type="EMBL" id="KAJ4440211.1"/>
    </source>
</evidence>